<keyword evidence="3" id="KW-1185">Reference proteome</keyword>
<feature type="compositionally biased region" description="Pro residues" evidence="1">
    <location>
        <begin position="171"/>
        <end position="180"/>
    </location>
</feature>
<sequence length="337" mass="34670">MVSATTSTTTGACPLPTQDDSADDDFAGCSDGGESFACDDLDCDGLVIPSPLPNAGAMCLGVLSGCACTGATANTPIFCPSNLLPATCEDNGCNGTAVSGSPICQDAFKGCACRATPRTPGNCPNLGRCSFCGGTAPPGETFGHCPVTGCLCIVDPVQSTTITTTPQQPSSTPPPAPPTPTGGFWLGHFTTNFGNNIQGLTFIGDKDNSCARFAQFSVSNIAAFQAFANDASGNPIINAVSTLSSPNTFSVSTELLGNESDLCGIRGLHISFTPDGDLLAFDDHQPGQSDTQGFCVRVQDSGTTCTPNVPDLPFDITFTLQQFWHCAALNNPDYCNV</sequence>
<dbReference type="AlphaFoldDB" id="A0AAE0U0M0"/>
<evidence type="ECO:0000313" key="2">
    <source>
        <dbReference type="EMBL" id="KAK3386573.1"/>
    </source>
</evidence>
<organism evidence="2 3">
    <name type="scientific">Podospora didyma</name>
    <dbReference type="NCBI Taxonomy" id="330526"/>
    <lineage>
        <taxon>Eukaryota</taxon>
        <taxon>Fungi</taxon>
        <taxon>Dikarya</taxon>
        <taxon>Ascomycota</taxon>
        <taxon>Pezizomycotina</taxon>
        <taxon>Sordariomycetes</taxon>
        <taxon>Sordariomycetidae</taxon>
        <taxon>Sordariales</taxon>
        <taxon>Podosporaceae</taxon>
        <taxon>Podospora</taxon>
    </lineage>
</organism>
<evidence type="ECO:0000313" key="3">
    <source>
        <dbReference type="Proteomes" id="UP001285441"/>
    </source>
</evidence>
<reference evidence="2" key="1">
    <citation type="journal article" date="2023" name="Mol. Phylogenet. Evol.">
        <title>Genome-scale phylogeny and comparative genomics of the fungal order Sordariales.</title>
        <authorList>
            <person name="Hensen N."/>
            <person name="Bonometti L."/>
            <person name="Westerberg I."/>
            <person name="Brannstrom I.O."/>
            <person name="Guillou S."/>
            <person name="Cros-Aarteil S."/>
            <person name="Calhoun S."/>
            <person name="Haridas S."/>
            <person name="Kuo A."/>
            <person name="Mondo S."/>
            <person name="Pangilinan J."/>
            <person name="Riley R."/>
            <person name="LaButti K."/>
            <person name="Andreopoulos B."/>
            <person name="Lipzen A."/>
            <person name="Chen C."/>
            <person name="Yan M."/>
            <person name="Daum C."/>
            <person name="Ng V."/>
            <person name="Clum A."/>
            <person name="Steindorff A."/>
            <person name="Ohm R.A."/>
            <person name="Martin F."/>
            <person name="Silar P."/>
            <person name="Natvig D.O."/>
            <person name="Lalanne C."/>
            <person name="Gautier V."/>
            <person name="Ament-Velasquez S.L."/>
            <person name="Kruys A."/>
            <person name="Hutchinson M.I."/>
            <person name="Powell A.J."/>
            <person name="Barry K."/>
            <person name="Miller A.N."/>
            <person name="Grigoriev I.V."/>
            <person name="Debuchy R."/>
            <person name="Gladieux P."/>
            <person name="Hiltunen Thoren M."/>
            <person name="Johannesson H."/>
        </authorList>
    </citation>
    <scope>NUCLEOTIDE SEQUENCE</scope>
    <source>
        <strain evidence="2">CBS 232.78</strain>
    </source>
</reference>
<gene>
    <name evidence="2" type="ORF">B0H63DRAFT_508576</name>
</gene>
<dbReference type="Proteomes" id="UP001285441">
    <property type="component" value="Unassembled WGS sequence"/>
</dbReference>
<protein>
    <submittedName>
        <fullName evidence="2">Uncharacterized protein</fullName>
    </submittedName>
</protein>
<feature type="region of interest" description="Disordered" evidence="1">
    <location>
        <begin position="162"/>
        <end position="182"/>
    </location>
</feature>
<comment type="caution">
    <text evidence="2">The sequence shown here is derived from an EMBL/GenBank/DDBJ whole genome shotgun (WGS) entry which is preliminary data.</text>
</comment>
<accession>A0AAE0U0M0</accession>
<name>A0AAE0U0M0_9PEZI</name>
<evidence type="ECO:0000256" key="1">
    <source>
        <dbReference type="SAM" id="MobiDB-lite"/>
    </source>
</evidence>
<reference evidence="2" key="2">
    <citation type="submission" date="2023-06" db="EMBL/GenBank/DDBJ databases">
        <authorList>
            <consortium name="Lawrence Berkeley National Laboratory"/>
            <person name="Haridas S."/>
            <person name="Hensen N."/>
            <person name="Bonometti L."/>
            <person name="Westerberg I."/>
            <person name="Brannstrom I.O."/>
            <person name="Guillou S."/>
            <person name="Cros-Aarteil S."/>
            <person name="Calhoun S."/>
            <person name="Kuo A."/>
            <person name="Mondo S."/>
            <person name="Pangilinan J."/>
            <person name="Riley R."/>
            <person name="LaButti K."/>
            <person name="Andreopoulos B."/>
            <person name="Lipzen A."/>
            <person name="Chen C."/>
            <person name="Yanf M."/>
            <person name="Daum C."/>
            <person name="Ng V."/>
            <person name="Clum A."/>
            <person name="Steindorff A."/>
            <person name="Ohm R."/>
            <person name="Martin F."/>
            <person name="Silar P."/>
            <person name="Natvig D."/>
            <person name="Lalanne C."/>
            <person name="Gautier V."/>
            <person name="Ament-velasquez S.L."/>
            <person name="Kruys A."/>
            <person name="Hutchinson M.I."/>
            <person name="Powell A.J."/>
            <person name="Barry K."/>
            <person name="Miller A.N."/>
            <person name="Grigoriev I.V."/>
            <person name="Debuchy R."/>
            <person name="Gladieux P."/>
            <person name="Thoren M.H."/>
            <person name="Johannesson H."/>
        </authorList>
    </citation>
    <scope>NUCLEOTIDE SEQUENCE</scope>
    <source>
        <strain evidence="2">CBS 232.78</strain>
    </source>
</reference>
<dbReference type="EMBL" id="JAULSW010000003">
    <property type="protein sequence ID" value="KAK3386573.1"/>
    <property type="molecule type" value="Genomic_DNA"/>
</dbReference>
<proteinExistence type="predicted"/>